<feature type="non-terminal residue" evidence="2">
    <location>
        <position position="99"/>
    </location>
</feature>
<proteinExistence type="predicted"/>
<dbReference type="AlphaFoldDB" id="A0A1A8KDA6"/>
<keyword evidence="1" id="KW-1133">Transmembrane helix</keyword>
<organism evidence="2">
    <name type="scientific">Nothobranchius kuhntae</name>
    <name type="common">Beira killifish</name>
    <dbReference type="NCBI Taxonomy" id="321403"/>
    <lineage>
        <taxon>Eukaryota</taxon>
        <taxon>Metazoa</taxon>
        <taxon>Chordata</taxon>
        <taxon>Craniata</taxon>
        <taxon>Vertebrata</taxon>
        <taxon>Euteleostomi</taxon>
        <taxon>Actinopterygii</taxon>
        <taxon>Neopterygii</taxon>
        <taxon>Teleostei</taxon>
        <taxon>Neoteleostei</taxon>
        <taxon>Acanthomorphata</taxon>
        <taxon>Ovalentaria</taxon>
        <taxon>Atherinomorphae</taxon>
        <taxon>Cyprinodontiformes</taxon>
        <taxon>Nothobranchiidae</taxon>
        <taxon>Nothobranchius</taxon>
    </lineage>
</organism>
<feature type="transmembrane region" description="Helical" evidence="1">
    <location>
        <begin position="18"/>
        <end position="40"/>
    </location>
</feature>
<feature type="non-terminal residue" evidence="2">
    <location>
        <position position="1"/>
    </location>
</feature>
<accession>A0A1A8KDA6</accession>
<dbReference type="EMBL" id="HAEE01010267">
    <property type="protein sequence ID" value="SBR30317.1"/>
    <property type="molecule type" value="Transcribed_RNA"/>
</dbReference>
<keyword evidence="1" id="KW-0472">Membrane</keyword>
<evidence type="ECO:0000313" key="2">
    <source>
        <dbReference type="EMBL" id="SBR30317.1"/>
    </source>
</evidence>
<sequence length="99" mass="11309">LQQFSEQQHLSDLSPMLIYLYTTLLGPFLVFLSSFVFLFLKTQRTKIEAIFVRIPSLRGEVLFLSVSPLALQLQCRSLCFVVATVLIGCTCEHIDKWPT</sequence>
<reference evidence="2" key="1">
    <citation type="submission" date="2016-05" db="EMBL/GenBank/DDBJ databases">
        <authorList>
            <person name="Lavstsen T."/>
            <person name="Jespersen J.S."/>
        </authorList>
    </citation>
    <scope>NUCLEOTIDE SEQUENCE</scope>
    <source>
        <tissue evidence="2">Brain</tissue>
    </source>
</reference>
<protein>
    <submittedName>
        <fullName evidence="2">Uncharacterized protein</fullName>
    </submittedName>
</protein>
<evidence type="ECO:0000256" key="1">
    <source>
        <dbReference type="SAM" id="Phobius"/>
    </source>
</evidence>
<reference evidence="2" key="2">
    <citation type="submission" date="2016-06" db="EMBL/GenBank/DDBJ databases">
        <title>The genome of a short-lived fish provides insights into sex chromosome evolution and the genetic control of aging.</title>
        <authorList>
            <person name="Reichwald K."/>
            <person name="Felder M."/>
            <person name="Petzold A."/>
            <person name="Koch P."/>
            <person name="Groth M."/>
            <person name="Platzer M."/>
        </authorList>
    </citation>
    <scope>NUCLEOTIDE SEQUENCE</scope>
    <source>
        <tissue evidence="2">Brain</tissue>
    </source>
</reference>
<keyword evidence="1" id="KW-0812">Transmembrane</keyword>
<gene>
    <name evidence="2" type="primary">Nfu_g_1_016956</name>
</gene>
<name>A0A1A8KDA6_NOTKU</name>